<dbReference type="GO" id="GO:0005743">
    <property type="term" value="C:mitochondrial inner membrane"/>
    <property type="evidence" value="ECO:0007669"/>
    <property type="project" value="TreeGrafter"/>
</dbReference>
<dbReference type="Proteomes" id="UP000479000">
    <property type="component" value="Unassembled WGS sequence"/>
</dbReference>
<evidence type="ECO:0000256" key="1">
    <source>
        <dbReference type="ARBA" id="ARBA00004141"/>
    </source>
</evidence>
<evidence type="ECO:0000256" key="4">
    <source>
        <dbReference type="ARBA" id="ARBA00023136"/>
    </source>
</evidence>
<evidence type="ECO:0000256" key="5">
    <source>
        <dbReference type="SAM" id="Phobius"/>
    </source>
</evidence>
<feature type="transmembrane region" description="Helical" evidence="5">
    <location>
        <begin position="124"/>
        <end position="143"/>
    </location>
</feature>
<evidence type="ECO:0000313" key="6">
    <source>
        <dbReference type="EMBL" id="CAB0003425.1"/>
    </source>
</evidence>
<gene>
    <name evidence="6" type="ORF">NTEN_LOCUS8956</name>
</gene>
<evidence type="ECO:0000313" key="7">
    <source>
        <dbReference type="Proteomes" id="UP000479000"/>
    </source>
</evidence>
<name>A0A6H5GNH6_9HEMI</name>
<dbReference type="PANTHER" id="PTHR23291">
    <property type="entry name" value="BAX INHIBITOR-RELATED"/>
    <property type="match status" value="1"/>
</dbReference>
<evidence type="ECO:0008006" key="8">
    <source>
        <dbReference type="Google" id="ProtNLM"/>
    </source>
</evidence>
<dbReference type="Pfam" id="PF01027">
    <property type="entry name" value="Bax1-I"/>
    <property type="match status" value="1"/>
</dbReference>
<feature type="transmembrane region" description="Helical" evidence="5">
    <location>
        <begin position="244"/>
        <end position="261"/>
    </location>
</feature>
<feature type="transmembrane region" description="Helical" evidence="5">
    <location>
        <begin position="267"/>
        <end position="290"/>
    </location>
</feature>
<accession>A0A6H5GNH6</accession>
<keyword evidence="4 5" id="KW-0472">Membrane</keyword>
<dbReference type="EMBL" id="CADCXU010013491">
    <property type="protein sequence ID" value="CAB0003425.1"/>
    <property type="molecule type" value="Genomic_DNA"/>
</dbReference>
<dbReference type="OrthoDB" id="6285520at2759"/>
<comment type="subcellular location">
    <subcellularLocation>
        <location evidence="1">Membrane</location>
        <topology evidence="1">Multi-pass membrane protein</topology>
    </subcellularLocation>
</comment>
<proteinExistence type="predicted"/>
<dbReference type="AlphaFoldDB" id="A0A6H5GNH6"/>
<evidence type="ECO:0000256" key="2">
    <source>
        <dbReference type="ARBA" id="ARBA00022692"/>
    </source>
</evidence>
<keyword evidence="2 5" id="KW-0812">Transmembrane</keyword>
<dbReference type="PANTHER" id="PTHR23291:SF112">
    <property type="entry name" value="GROWTH HORMONE-INDUCIBLE TRANSMEMBRANE PROTEIN"/>
    <property type="match status" value="1"/>
</dbReference>
<feature type="transmembrane region" description="Helical" evidence="5">
    <location>
        <begin position="214"/>
        <end position="232"/>
    </location>
</feature>
<feature type="transmembrane region" description="Helical" evidence="5">
    <location>
        <begin position="155"/>
        <end position="175"/>
    </location>
</feature>
<sequence length="418" mass="45031">MQAARLCSYWAAAAPSVRNSVITVTPKSGLFRYAPTKSPQNVVKRNFSQDSRFGRRRRVIDLRPEAKEQSSIPFDIGKAALAGGATVGVGALCYYGLGLSNKPGILENSVVWPEYVKQRVRDTYMYFGASLGVTAASAAAAFRSPVIMNLVMKNGFMAIAATMAALIGTGALCRSIKYEPGFGVKQLSWLLHSATMGAVIAPMCFMGGPILVRAAWYTAGVVGGLSAVACCAPSDKFLYMAGPLAMGMGVVIVSSIGIAFLPPTAGLLGASLYSVSLYGGLLLMSGMVLYDTQRIVRVAETHYDTVERPYDPINIDTTNGQRPPHPGVPRTIRTASPMSYSKTAFIELCLCPRRVRLVESQLSRHGNAPRCRNLSRAVPRLAEVLTSRPARLSKPKIDDPPQGDTLYDKVPLYQSMIH</sequence>
<keyword evidence="7" id="KW-1185">Reference proteome</keyword>
<reference evidence="6 7" key="1">
    <citation type="submission" date="2020-02" db="EMBL/GenBank/DDBJ databases">
        <authorList>
            <person name="Ferguson B K."/>
        </authorList>
    </citation>
    <scope>NUCLEOTIDE SEQUENCE [LARGE SCALE GENOMIC DNA]</scope>
</reference>
<organism evidence="6 7">
    <name type="scientific">Nesidiocoris tenuis</name>
    <dbReference type="NCBI Taxonomy" id="355587"/>
    <lineage>
        <taxon>Eukaryota</taxon>
        <taxon>Metazoa</taxon>
        <taxon>Ecdysozoa</taxon>
        <taxon>Arthropoda</taxon>
        <taxon>Hexapoda</taxon>
        <taxon>Insecta</taxon>
        <taxon>Pterygota</taxon>
        <taxon>Neoptera</taxon>
        <taxon>Paraneoptera</taxon>
        <taxon>Hemiptera</taxon>
        <taxon>Heteroptera</taxon>
        <taxon>Panheteroptera</taxon>
        <taxon>Cimicomorpha</taxon>
        <taxon>Miridae</taxon>
        <taxon>Dicyphina</taxon>
        <taxon>Nesidiocoris</taxon>
    </lineage>
</organism>
<dbReference type="InterPro" id="IPR006214">
    <property type="entry name" value="Bax_inhibitor_1-related"/>
</dbReference>
<feature type="transmembrane region" description="Helical" evidence="5">
    <location>
        <begin position="187"/>
        <end position="208"/>
    </location>
</feature>
<protein>
    <recommendedName>
        <fullName evidence="8">Growth hormone-inducible transmembrane protein</fullName>
    </recommendedName>
</protein>
<evidence type="ECO:0000256" key="3">
    <source>
        <dbReference type="ARBA" id="ARBA00022989"/>
    </source>
</evidence>
<keyword evidence="3 5" id="KW-1133">Transmembrane helix</keyword>